<keyword evidence="1" id="KW-0472">Membrane</keyword>
<gene>
    <name evidence="2" type="ordered locus">Isova_1006</name>
</gene>
<protein>
    <submittedName>
        <fullName evidence="2">Uncharacterized protein</fullName>
    </submittedName>
</protein>
<dbReference type="eggNOG" id="ENOG50335SP">
    <property type="taxonomic scope" value="Bacteria"/>
</dbReference>
<organism evidence="3">
    <name type="scientific">Isoptericola variabilis (strain 225)</name>
    <dbReference type="NCBI Taxonomy" id="743718"/>
    <lineage>
        <taxon>Bacteria</taxon>
        <taxon>Bacillati</taxon>
        <taxon>Actinomycetota</taxon>
        <taxon>Actinomycetes</taxon>
        <taxon>Micrococcales</taxon>
        <taxon>Promicromonosporaceae</taxon>
        <taxon>Isoptericola</taxon>
    </lineage>
</organism>
<name>F6FQB4_ISOV2</name>
<proteinExistence type="predicted"/>
<dbReference type="AlphaFoldDB" id="F6FQB4"/>
<dbReference type="STRING" id="743718.Isova_1006"/>
<dbReference type="Proteomes" id="UP000009236">
    <property type="component" value="Chromosome"/>
</dbReference>
<sequence>MSGAGVRRDGREDGRIMLLTAGCVALGLMLVAMVASSTAVHLDRKQLYDVADMLAADAADAMPPERFYAGEARAPDASGVLTLTDADVRRAVTDYLAAHPGVLRGLDGVRVVEATSPDGRTARVGLAATSRPPLLRWFTDAFGGGITVQATASARAQ</sequence>
<keyword evidence="1" id="KW-0812">Transmembrane</keyword>
<dbReference type="HOGENOM" id="CLU_105893_0_0_11"/>
<keyword evidence="3" id="KW-1185">Reference proteome</keyword>
<accession>F6FQB4</accession>
<feature type="transmembrane region" description="Helical" evidence="1">
    <location>
        <begin position="16"/>
        <end position="35"/>
    </location>
</feature>
<dbReference type="EMBL" id="CP002810">
    <property type="protein sequence ID" value="AEG43789.1"/>
    <property type="molecule type" value="Genomic_DNA"/>
</dbReference>
<reference evidence="2 3" key="1">
    <citation type="submission" date="2011-05" db="EMBL/GenBank/DDBJ databases">
        <title>Complete sequence of Isoptericola variabilis 225.</title>
        <authorList>
            <consortium name="US DOE Joint Genome Institute"/>
            <person name="Lucas S."/>
            <person name="Han J."/>
            <person name="Lapidus A."/>
            <person name="Cheng J.-F."/>
            <person name="Goodwin L."/>
            <person name="Pitluck S."/>
            <person name="Peters L."/>
            <person name="Mikhailova N."/>
            <person name="Zeytun A."/>
            <person name="Han C."/>
            <person name="Tapia R."/>
            <person name="Land M."/>
            <person name="Hauser L."/>
            <person name="Kyrpides N."/>
            <person name="Ivanova N."/>
            <person name="Pagani I."/>
            <person name="Siebers A."/>
            <person name="Allgaier M."/>
            <person name="Thelen M."/>
            <person name="Hugenholtz P."/>
            <person name="Gladden J."/>
            <person name="Woyke T."/>
        </authorList>
    </citation>
    <scope>NUCLEOTIDE SEQUENCE [LARGE SCALE GENOMIC DNA]</scope>
    <source>
        <strain evidence="3">225</strain>
    </source>
</reference>
<evidence type="ECO:0000313" key="2">
    <source>
        <dbReference type="EMBL" id="AEG43789.1"/>
    </source>
</evidence>
<evidence type="ECO:0000256" key="1">
    <source>
        <dbReference type="SAM" id="Phobius"/>
    </source>
</evidence>
<dbReference type="KEGG" id="iva:Isova_1006"/>
<keyword evidence="1" id="KW-1133">Transmembrane helix</keyword>
<evidence type="ECO:0000313" key="3">
    <source>
        <dbReference type="Proteomes" id="UP000009236"/>
    </source>
</evidence>